<dbReference type="Proteomes" id="UP000075806">
    <property type="component" value="Unassembled WGS sequence"/>
</dbReference>
<proteinExistence type="predicted"/>
<comment type="caution">
    <text evidence="1">The sequence shown here is derived from an EMBL/GenBank/DDBJ whole genome shotgun (WGS) entry which is preliminary data.</text>
</comment>
<sequence length="283" mass="32218">MTRIANTTMKEAMKVLKETSRTFFIPITYLPKELKEGVATAYLAMRAIDEIEDDTELDSQDKILLLKSIENLLKEHGNNSDTLERELTQLFQPYNDRLPHVTLALACWIHLTPDSVVDKVIEYTATMAGGMASWVEKEWVINTEADLDDYTYYVAGIVGLLLNELWDWFEDIKADEELAVSFGRGLQAVNMIRNRAEDIERGIDFFPNGWEMNDMMNYAYSNLEKAESYLASIPSGKIHAFCNIPLKLAIGTIEAIEQNKTKLSRTKVAYLVQKAVKESHFSS</sequence>
<dbReference type="GO" id="GO:0045338">
    <property type="term" value="P:farnesyl diphosphate metabolic process"/>
    <property type="evidence" value="ECO:0007669"/>
    <property type="project" value="InterPro"/>
</dbReference>
<organism evidence="1 2">
    <name type="scientific">Alkalihalobacillus trypoxylicola</name>
    <dbReference type="NCBI Taxonomy" id="519424"/>
    <lineage>
        <taxon>Bacteria</taxon>
        <taxon>Bacillati</taxon>
        <taxon>Bacillota</taxon>
        <taxon>Bacilli</taxon>
        <taxon>Bacillales</taxon>
        <taxon>Bacillaceae</taxon>
        <taxon>Alkalihalobacillus</taxon>
    </lineage>
</organism>
<dbReference type="PANTHER" id="PTHR11626">
    <property type="entry name" value="FARNESYL-DIPHOSPHATE FARNESYLTRANSFERASE"/>
    <property type="match status" value="1"/>
</dbReference>
<dbReference type="Pfam" id="PF00494">
    <property type="entry name" value="SQS_PSY"/>
    <property type="match status" value="1"/>
</dbReference>
<keyword evidence="2" id="KW-1185">Reference proteome</keyword>
<dbReference type="Gene3D" id="1.10.600.10">
    <property type="entry name" value="Farnesyl Diphosphate Synthase"/>
    <property type="match status" value="1"/>
</dbReference>
<dbReference type="SUPFAM" id="SSF48576">
    <property type="entry name" value="Terpenoid synthases"/>
    <property type="match status" value="1"/>
</dbReference>
<dbReference type="GO" id="GO:0051996">
    <property type="term" value="F:squalene synthase [NAD(P)H] activity"/>
    <property type="evidence" value="ECO:0007669"/>
    <property type="project" value="InterPro"/>
</dbReference>
<dbReference type="STRING" id="519424.AZF04_06470"/>
<name>A0A162EER1_9BACI</name>
<gene>
    <name evidence="1" type="ORF">AZF04_06470</name>
</gene>
<dbReference type="InterPro" id="IPR044844">
    <property type="entry name" value="Trans_IPPS_euk-type"/>
</dbReference>
<evidence type="ECO:0000313" key="1">
    <source>
        <dbReference type="EMBL" id="KYG32401.1"/>
    </source>
</evidence>
<dbReference type="OrthoDB" id="9787280at2"/>
<dbReference type="EMBL" id="LTAO01000012">
    <property type="protein sequence ID" value="KYG32401.1"/>
    <property type="molecule type" value="Genomic_DNA"/>
</dbReference>
<evidence type="ECO:0000313" key="2">
    <source>
        <dbReference type="Proteomes" id="UP000075806"/>
    </source>
</evidence>
<dbReference type="PANTHER" id="PTHR11626:SF2">
    <property type="entry name" value="SQUALENE SYNTHASE"/>
    <property type="match status" value="1"/>
</dbReference>
<protein>
    <submittedName>
        <fullName evidence="1">Phytoene synthase</fullName>
    </submittedName>
</protein>
<dbReference type="AlphaFoldDB" id="A0A162EER1"/>
<dbReference type="RefSeq" id="WP_061948664.1">
    <property type="nucleotide sequence ID" value="NZ_LTAO01000012.1"/>
</dbReference>
<accession>A0A162EER1</accession>
<dbReference type="InterPro" id="IPR002060">
    <property type="entry name" value="Squ/phyt_synthse"/>
</dbReference>
<reference evidence="1" key="1">
    <citation type="submission" date="2016-02" db="EMBL/GenBank/DDBJ databases">
        <title>Genome sequence of Bacillus trypoxylicola KCTC 13244(T).</title>
        <authorList>
            <person name="Jeong H."/>
            <person name="Park S.-H."/>
            <person name="Choi S.-K."/>
        </authorList>
    </citation>
    <scope>NUCLEOTIDE SEQUENCE [LARGE SCALE GENOMIC DNA]</scope>
    <source>
        <strain evidence="1">KCTC 13244</strain>
    </source>
</reference>
<dbReference type="InterPro" id="IPR008949">
    <property type="entry name" value="Isoprenoid_synthase_dom_sf"/>
</dbReference>